<dbReference type="GeneID" id="5410218"/>
<dbReference type="InterPro" id="IPR015324">
    <property type="entry name" value="Ribosomal_Rsm22-like"/>
</dbReference>
<evidence type="ECO:0000259" key="6">
    <source>
        <dbReference type="Pfam" id="PF26487"/>
    </source>
</evidence>
<evidence type="ECO:0000256" key="2">
    <source>
        <dbReference type="ARBA" id="ARBA00022946"/>
    </source>
</evidence>
<dbReference type="InterPro" id="IPR029063">
    <property type="entry name" value="SAM-dependent_MTases_sf"/>
</dbReference>
<keyword evidence="3" id="KW-0408">Iron</keyword>
<gene>
    <name evidence="7" type="ordered locus">Mboo_2131</name>
</gene>
<proteinExistence type="predicted"/>
<dbReference type="AlphaFoldDB" id="A7IA84"/>
<dbReference type="RefSeq" id="WP_012107703.1">
    <property type="nucleotide sequence ID" value="NC_009712.1"/>
</dbReference>
<dbReference type="STRING" id="456442.Mboo_2131"/>
<keyword evidence="1" id="KW-0479">Metal-binding</keyword>
<dbReference type="GO" id="GO:0046872">
    <property type="term" value="F:metal ion binding"/>
    <property type="evidence" value="ECO:0007669"/>
    <property type="project" value="UniProtKB-KW"/>
</dbReference>
<evidence type="ECO:0000256" key="3">
    <source>
        <dbReference type="ARBA" id="ARBA00023004"/>
    </source>
</evidence>
<name>A7IA84_METB6</name>
<dbReference type="InterPro" id="IPR058959">
    <property type="entry name" value="DUF8157_C"/>
</dbReference>
<dbReference type="EMBL" id="CP000780">
    <property type="protein sequence ID" value="ABS56645.1"/>
    <property type="molecule type" value="Genomic_DNA"/>
</dbReference>
<accession>A7IA84</accession>
<feature type="domain" description="DUF8157" evidence="5">
    <location>
        <begin position="16"/>
        <end position="63"/>
    </location>
</feature>
<dbReference type="eggNOG" id="arCOG04580">
    <property type="taxonomic scope" value="Archaea"/>
</dbReference>
<dbReference type="Pfam" id="PF09243">
    <property type="entry name" value="Rsm22"/>
    <property type="match status" value="1"/>
</dbReference>
<feature type="domain" description="DUF8157" evidence="6">
    <location>
        <begin position="414"/>
        <end position="505"/>
    </location>
</feature>
<dbReference type="Pfam" id="PF26486">
    <property type="entry name" value="DUF8157"/>
    <property type="match status" value="1"/>
</dbReference>
<dbReference type="Proteomes" id="UP000002408">
    <property type="component" value="Chromosome"/>
</dbReference>
<dbReference type="GO" id="GO:0008168">
    <property type="term" value="F:methyltransferase activity"/>
    <property type="evidence" value="ECO:0007669"/>
    <property type="project" value="InterPro"/>
</dbReference>
<protein>
    <recommendedName>
        <fullName evidence="9">Methyltransferase type 12</fullName>
    </recommendedName>
</protein>
<dbReference type="GO" id="GO:0051536">
    <property type="term" value="F:iron-sulfur cluster binding"/>
    <property type="evidence" value="ECO:0007669"/>
    <property type="project" value="UniProtKB-KW"/>
</dbReference>
<reference evidence="8" key="1">
    <citation type="journal article" date="2015" name="Microbiology">
        <title>Genome of Methanoregula boonei 6A8 reveals adaptations to oligotrophic peatland environments.</title>
        <authorList>
            <person name="Braeuer S."/>
            <person name="Cadillo-Quiroz H."/>
            <person name="Kyrpides N."/>
            <person name="Woyke T."/>
            <person name="Goodwin L."/>
            <person name="Detter C."/>
            <person name="Podell S."/>
            <person name="Yavitt J.B."/>
            <person name="Zinder S.H."/>
        </authorList>
    </citation>
    <scope>NUCLEOTIDE SEQUENCE [LARGE SCALE GENOMIC DNA]</scope>
    <source>
        <strain evidence="8">DSM 21154 / JCM 14090 / 6A8</strain>
    </source>
</reference>
<sequence length="509" mass="57145">MYECLRQRFRQIMAAKQFLSTVKYVAGTKPVFLLSEIAAYLDDPLTVGQMYAALQPHLAGFGLSALKTGEDYTISRPQQSPLYTLNTAEEKRLAAYLSLGSMPSVLEDAIEQYITRKTGKDWSDPIILERLRHAIVAQKDDYWKPADKRSLQYTKGYAVLGYLAYHFPVYFMQARYLFAQLARDGLLKRDMTVLDLGTGPGVMPLALEDFWRCLDNARATVSSIERSKENIEAFGALARSIATPDPQVTIEPPKEADITSPGDVLLPDRIDLMIFSNVLNELAGLPLAKRADLVMTYAERLAPDGTILIIEPAEEVTSTGLRAMSLALKKRGLSIYAPCTFVWGTNCTPDRCWSFQTAPSIRPTRIMNTLASCNEPFRYVNTDIKYSYVMLRKDGKVRTSCNIPKEMKALRLSKVHLNVGKRITVVAAKMSEDLGDKETHIFRLCDGSAEKPVYAMLPAFHIMPSNRELGIAPYGTILEIRNVLVRYNPDHDAYNLFVSRDTMVIPLVK</sequence>
<evidence type="ECO:0000256" key="4">
    <source>
        <dbReference type="ARBA" id="ARBA00023014"/>
    </source>
</evidence>
<dbReference type="Pfam" id="PF26487">
    <property type="entry name" value="DUF8157_C"/>
    <property type="match status" value="1"/>
</dbReference>
<organism evidence="7 8">
    <name type="scientific">Methanoregula boonei (strain DSM 21154 / JCM 14090 / 6A8)</name>
    <dbReference type="NCBI Taxonomy" id="456442"/>
    <lineage>
        <taxon>Archaea</taxon>
        <taxon>Methanobacteriati</taxon>
        <taxon>Methanobacteriota</taxon>
        <taxon>Stenosarchaea group</taxon>
        <taxon>Methanomicrobia</taxon>
        <taxon>Methanomicrobiales</taxon>
        <taxon>Methanoregulaceae</taxon>
        <taxon>Methanoregula</taxon>
    </lineage>
</organism>
<dbReference type="Gene3D" id="3.40.50.150">
    <property type="entry name" value="Vaccinia Virus protein VP39"/>
    <property type="match status" value="1"/>
</dbReference>
<dbReference type="GO" id="GO:0006412">
    <property type="term" value="P:translation"/>
    <property type="evidence" value="ECO:0007669"/>
    <property type="project" value="InterPro"/>
</dbReference>
<keyword evidence="8" id="KW-1185">Reference proteome</keyword>
<dbReference type="InterPro" id="IPR058470">
    <property type="entry name" value="DUF8157_N"/>
</dbReference>
<dbReference type="HOGENOM" id="CLU_584778_0_0_2"/>
<dbReference type="SUPFAM" id="SSF53335">
    <property type="entry name" value="S-adenosyl-L-methionine-dependent methyltransferases"/>
    <property type="match status" value="1"/>
</dbReference>
<evidence type="ECO:0000313" key="8">
    <source>
        <dbReference type="Proteomes" id="UP000002408"/>
    </source>
</evidence>
<evidence type="ECO:0000313" key="7">
    <source>
        <dbReference type="EMBL" id="ABS56645.1"/>
    </source>
</evidence>
<keyword evidence="4" id="KW-0411">Iron-sulfur</keyword>
<evidence type="ECO:0008006" key="9">
    <source>
        <dbReference type="Google" id="ProtNLM"/>
    </source>
</evidence>
<evidence type="ECO:0000256" key="1">
    <source>
        <dbReference type="ARBA" id="ARBA00022723"/>
    </source>
</evidence>
<dbReference type="KEGG" id="mbn:Mboo_2131"/>
<keyword evidence="2" id="KW-0809">Transit peptide</keyword>
<evidence type="ECO:0000259" key="5">
    <source>
        <dbReference type="Pfam" id="PF26486"/>
    </source>
</evidence>